<name>A0A4P7NX00_9GAMM</name>
<evidence type="ECO:0000313" key="1">
    <source>
        <dbReference type="EMBL" id="QBZ82251.1"/>
    </source>
</evidence>
<sequence>MKSFLKAFLTVLAKPFWCSFSGLYQTIQLKRFERKTALASTAEGEKNE</sequence>
<dbReference type="Proteomes" id="UP000296201">
    <property type="component" value="Chromosome"/>
</dbReference>
<protein>
    <submittedName>
        <fullName evidence="1">Uncharacterized protein</fullName>
    </submittedName>
</protein>
<evidence type="ECO:0000313" key="2">
    <source>
        <dbReference type="Proteomes" id="UP000296201"/>
    </source>
</evidence>
<dbReference type="EMBL" id="CP032096">
    <property type="protein sequence ID" value="QBZ82251.1"/>
    <property type="molecule type" value="Genomic_DNA"/>
</dbReference>
<proteinExistence type="predicted"/>
<dbReference type="RefSeq" id="WP_189636905.1">
    <property type="nucleotide sequence ID" value="NZ_CP032096.1"/>
</dbReference>
<dbReference type="AlphaFoldDB" id="A0A4P7NX00"/>
<organism evidence="1 2">
    <name type="scientific">Hydrogenovibrio crunogenus</name>
    <dbReference type="NCBI Taxonomy" id="39765"/>
    <lineage>
        <taxon>Bacteria</taxon>
        <taxon>Pseudomonadati</taxon>
        <taxon>Pseudomonadota</taxon>
        <taxon>Gammaproteobacteria</taxon>
        <taxon>Thiotrichales</taxon>
        <taxon>Piscirickettsiaceae</taxon>
        <taxon>Hydrogenovibrio</taxon>
    </lineage>
</organism>
<accession>A0A4P7NX00</accession>
<reference evidence="1 2" key="1">
    <citation type="submission" date="2018-08" db="EMBL/GenBank/DDBJ databases">
        <title>Horizontal acquisition of hydrogen conversion ability and other habitat adaptations in Hydrogenovibrio crunogenus strains.</title>
        <authorList>
            <person name="Gonnella G."/>
            <person name="Adam N."/>
            <person name="Perner M."/>
        </authorList>
    </citation>
    <scope>NUCLEOTIDE SEQUENCE [LARGE SCALE GENOMIC DNA]</scope>
    <source>
        <strain evidence="1 2">SP-41</strain>
    </source>
</reference>
<keyword evidence="2" id="KW-1185">Reference proteome</keyword>
<gene>
    <name evidence="1" type="ORF">GHNINEIG_00275</name>
</gene>